<accession>A0ABM4WW52</accession>
<dbReference type="Pfam" id="PF00646">
    <property type="entry name" value="F-box"/>
    <property type="match status" value="1"/>
</dbReference>
<dbReference type="PANTHER" id="PTHR31672:SF13">
    <property type="entry name" value="F-BOX PROTEIN CPR30-LIKE"/>
    <property type="match status" value="1"/>
</dbReference>
<sequence>MALTGKKRKRRLEQLPGTGKKSGWNWIDVQQSEFETAAVTLFVNFPILELPVNLIYDILSRLPLKSICCCRLVCKAFLDLLAQPYFAQLHLAKTSLTTVSLALQKNIFQQGLLCFHLLDIDEVSKGAPCSTACHHDICRARSPSHPCRSLTTQNADFYFSAREAVIVGSCNGLLCLYYALQNAYVILNPILGEYVVSGCLPSSTPAYTYMNHSGFGFCPGTRQYKIVRFMCVTYVVGSLVFTPETEVMVEIHTLGSTSWRKIYNVPCPKIQGSFDPLLNGCFHWITTSCNPSDLICSLDLEKECFKHLPTPRHFSQSYVNKISWITVGILGGCLCLCYVYEDNLFEAWVMKDYGVKESWTKDFSITINFYSGLRLEHLNRPIKFLNNGDLWLVSDNSVVSYSPRAGTFKDFKVLEPWVTEVVVHIPSFISLKHALQGNNLEVKYLGRARPAKISVI</sequence>
<dbReference type="Gene3D" id="1.20.1280.50">
    <property type="match status" value="1"/>
</dbReference>
<dbReference type="Proteomes" id="UP001652660">
    <property type="component" value="Chromosome 2e"/>
</dbReference>
<name>A0ABM4WW52_COFAR</name>
<dbReference type="PROSITE" id="PS50181">
    <property type="entry name" value="FBOX"/>
    <property type="match status" value="1"/>
</dbReference>
<dbReference type="GeneID" id="140036880"/>
<protein>
    <submittedName>
        <fullName evidence="3 4">F-box protein At3g07870-like</fullName>
    </submittedName>
</protein>
<organism evidence="2 3">
    <name type="scientific">Coffea arabica</name>
    <name type="common">Arabian coffee</name>
    <dbReference type="NCBI Taxonomy" id="13443"/>
    <lineage>
        <taxon>Eukaryota</taxon>
        <taxon>Viridiplantae</taxon>
        <taxon>Streptophyta</taxon>
        <taxon>Embryophyta</taxon>
        <taxon>Tracheophyta</taxon>
        <taxon>Spermatophyta</taxon>
        <taxon>Magnoliopsida</taxon>
        <taxon>eudicotyledons</taxon>
        <taxon>Gunneridae</taxon>
        <taxon>Pentapetalae</taxon>
        <taxon>asterids</taxon>
        <taxon>lamiids</taxon>
        <taxon>Gentianales</taxon>
        <taxon>Rubiaceae</taxon>
        <taxon>Ixoroideae</taxon>
        <taxon>Gardenieae complex</taxon>
        <taxon>Bertiereae - Coffeeae clade</taxon>
        <taxon>Coffeeae</taxon>
        <taxon>Coffea</taxon>
    </lineage>
</organism>
<dbReference type="RefSeq" id="XP_071936013.1">
    <property type="nucleotide sequence ID" value="XM_072079912.1"/>
</dbReference>
<dbReference type="RefSeq" id="XP_071936014.1">
    <property type="nucleotide sequence ID" value="XM_072079913.1"/>
</dbReference>
<dbReference type="SMART" id="SM00256">
    <property type="entry name" value="FBOX"/>
    <property type="match status" value="1"/>
</dbReference>
<evidence type="ECO:0000313" key="4">
    <source>
        <dbReference type="RefSeq" id="XP_071936014.1"/>
    </source>
</evidence>
<dbReference type="PANTHER" id="PTHR31672">
    <property type="entry name" value="BNACNNG10540D PROTEIN"/>
    <property type="match status" value="1"/>
</dbReference>
<dbReference type="InterPro" id="IPR001810">
    <property type="entry name" value="F-box_dom"/>
</dbReference>
<dbReference type="Pfam" id="PF07734">
    <property type="entry name" value="FBA_1"/>
    <property type="match status" value="1"/>
</dbReference>
<feature type="domain" description="F-box" evidence="1">
    <location>
        <begin position="44"/>
        <end position="89"/>
    </location>
</feature>
<keyword evidence="2" id="KW-1185">Reference proteome</keyword>
<proteinExistence type="predicted"/>
<dbReference type="NCBIfam" id="TIGR01640">
    <property type="entry name" value="F_box_assoc_1"/>
    <property type="match status" value="1"/>
</dbReference>
<dbReference type="InterPro" id="IPR006527">
    <property type="entry name" value="F-box-assoc_dom_typ1"/>
</dbReference>
<reference evidence="3 4" key="1">
    <citation type="submission" date="2025-05" db="UniProtKB">
        <authorList>
            <consortium name="RefSeq"/>
        </authorList>
    </citation>
    <scope>IDENTIFICATION</scope>
    <source>
        <tissue evidence="3 4">Leaves</tissue>
    </source>
</reference>
<dbReference type="InterPro" id="IPR036047">
    <property type="entry name" value="F-box-like_dom_sf"/>
</dbReference>
<dbReference type="InterPro" id="IPR050796">
    <property type="entry name" value="SCF_F-box_component"/>
</dbReference>
<gene>
    <name evidence="3 4" type="primary">LOC140036880</name>
</gene>
<evidence type="ECO:0000313" key="2">
    <source>
        <dbReference type="Proteomes" id="UP001652660"/>
    </source>
</evidence>
<evidence type="ECO:0000259" key="1">
    <source>
        <dbReference type="PROSITE" id="PS50181"/>
    </source>
</evidence>
<dbReference type="SUPFAM" id="SSF81383">
    <property type="entry name" value="F-box domain"/>
    <property type="match status" value="1"/>
</dbReference>
<dbReference type="InterPro" id="IPR017451">
    <property type="entry name" value="F-box-assoc_interact_dom"/>
</dbReference>
<evidence type="ECO:0000313" key="3">
    <source>
        <dbReference type="RefSeq" id="XP_071936013.1"/>
    </source>
</evidence>